<accession>A0A485N0K4</accession>
<dbReference type="EMBL" id="CAAGRJ010009186">
    <property type="protein sequence ID" value="VFV26820.1"/>
    <property type="molecule type" value="Genomic_DNA"/>
</dbReference>
<proteinExistence type="predicted"/>
<dbReference type="AlphaFoldDB" id="A0A485N0K4"/>
<feature type="compositionally biased region" description="Basic residues" evidence="1">
    <location>
        <begin position="78"/>
        <end position="88"/>
    </location>
</feature>
<evidence type="ECO:0000313" key="3">
    <source>
        <dbReference type="Proteomes" id="UP000386466"/>
    </source>
</evidence>
<evidence type="ECO:0000313" key="2">
    <source>
        <dbReference type="EMBL" id="VFV26820.1"/>
    </source>
</evidence>
<reference evidence="2 3" key="1">
    <citation type="submission" date="2019-01" db="EMBL/GenBank/DDBJ databases">
        <authorList>
            <person name="Alioto T."/>
            <person name="Alioto T."/>
        </authorList>
    </citation>
    <scope>NUCLEOTIDE SEQUENCE [LARGE SCALE GENOMIC DNA]</scope>
</reference>
<dbReference type="Proteomes" id="UP000386466">
    <property type="component" value="Unassembled WGS sequence"/>
</dbReference>
<protein>
    <submittedName>
        <fullName evidence="2">Uncharacterized protein</fullName>
    </submittedName>
</protein>
<gene>
    <name evidence="2" type="ORF">LYPA_23C015881</name>
</gene>
<organism evidence="2 3">
    <name type="scientific">Lynx pardinus</name>
    <name type="common">Iberian lynx</name>
    <name type="synonym">Felis pardina</name>
    <dbReference type="NCBI Taxonomy" id="191816"/>
    <lineage>
        <taxon>Eukaryota</taxon>
        <taxon>Metazoa</taxon>
        <taxon>Chordata</taxon>
        <taxon>Craniata</taxon>
        <taxon>Vertebrata</taxon>
        <taxon>Euteleostomi</taxon>
        <taxon>Mammalia</taxon>
        <taxon>Eutheria</taxon>
        <taxon>Laurasiatheria</taxon>
        <taxon>Carnivora</taxon>
        <taxon>Feliformia</taxon>
        <taxon>Felidae</taxon>
        <taxon>Felinae</taxon>
        <taxon>Lynx</taxon>
    </lineage>
</organism>
<keyword evidence="3" id="KW-1185">Reference proteome</keyword>
<name>A0A485N0K4_LYNPA</name>
<sequence>MRATTNLRQGTLLSLSEKSCLQGPLPVINVSVLRPGAMSFPSQTLYSTRQNAWHSKPVLNSTEWKFLEIQQGVQCPKVRRRMKQRSATHRTLQEVSS</sequence>
<feature type="region of interest" description="Disordered" evidence="1">
    <location>
        <begin position="78"/>
        <end position="97"/>
    </location>
</feature>
<evidence type="ECO:0000256" key="1">
    <source>
        <dbReference type="SAM" id="MobiDB-lite"/>
    </source>
</evidence>